<dbReference type="OMA" id="DTSFNRF"/>
<feature type="transmembrane region" description="Helical" evidence="1">
    <location>
        <begin position="458"/>
        <end position="481"/>
    </location>
</feature>
<dbReference type="EMBL" id="KK583240">
    <property type="protein sequence ID" value="KDO24650.1"/>
    <property type="molecule type" value="Genomic_DNA"/>
</dbReference>
<protein>
    <submittedName>
        <fullName evidence="3">Uncharacterized protein</fullName>
    </submittedName>
</protein>
<evidence type="ECO:0000256" key="2">
    <source>
        <dbReference type="SAM" id="SignalP"/>
    </source>
</evidence>
<dbReference type="OrthoDB" id="156765at2759"/>
<evidence type="ECO:0000313" key="4">
    <source>
        <dbReference type="Proteomes" id="UP000030745"/>
    </source>
</evidence>
<feature type="transmembrane region" description="Helical" evidence="1">
    <location>
        <begin position="289"/>
        <end position="314"/>
    </location>
</feature>
<feature type="chain" id="PRO_5001634117" evidence="2">
    <location>
        <begin position="25"/>
        <end position="620"/>
    </location>
</feature>
<evidence type="ECO:0000313" key="3">
    <source>
        <dbReference type="EMBL" id="KDO24650.1"/>
    </source>
</evidence>
<keyword evidence="1" id="KW-1133">Transmembrane helix</keyword>
<dbReference type="VEuPathDB" id="FungiDB:SPRG_10183"/>
<keyword evidence="4" id="KW-1185">Reference proteome</keyword>
<dbReference type="RefSeq" id="XP_012204718.1">
    <property type="nucleotide sequence ID" value="XM_012349328.1"/>
</dbReference>
<dbReference type="GeneID" id="24132305"/>
<reference evidence="3 4" key="1">
    <citation type="journal article" date="2013" name="PLoS Genet.">
        <title>Distinctive expansion of potential virulence genes in the genome of the oomycete fish pathogen Saprolegnia parasitica.</title>
        <authorList>
            <person name="Jiang R.H."/>
            <person name="de Bruijn I."/>
            <person name="Haas B.J."/>
            <person name="Belmonte R."/>
            <person name="Lobach L."/>
            <person name="Christie J."/>
            <person name="van den Ackerveken G."/>
            <person name="Bottin A."/>
            <person name="Bulone V."/>
            <person name="Diaz-Moreno S.M."/>
            <person name="Dumas B."/>
            <person name="Fan L."/>
            <person name="Gaulin E."/>
            <person name="Govers F."/>
            <person name="Grenville-Briggs L.J."/>
            <person name="Horner N.R."/>
            <person name="Levin J.Z."/>
            <person name="Mammella M."/>
            <person name="Meijer H.J."/>
            <person name="Morris P."/>
            <person name="Nusbaum C."/>
            <person name="Oome S."/>
            <person name="Phillips A.J."/>
            <person name="van Rooyen D."/>
            <person name="Rzeszutek E."/>
            <person name="Saraiva M."/>
            <person name="Secombes C.J."/>
            <person name="Seidl M.F."/>
            <person name="Snel B."/>
            <person name="Stassen J.H."/>
            <person name="Sykes S."/>
            <person name="Tripathy S."/>
            <person name="van den Berg H."/>
            <person name="Vega-Arreguin J.C."/>
            <person name="Wawra S."/>
            <person name="Young S.K."/>
            <person name="Zeng Q."/>
            <person name="Dieguez-Uribeondo J."/>
            <person name="Russ C."/>
            <person name="Tyler B.M."/>
            <person name="van West P."/>
        </authorList>
    </citation>
    <scope>NUCLEOTIDE SEQUENCE [LARGE SCALE GENOMIC DNA]</scope>
    <source>
        <strain evidence="3 4">CBS 223.65</strain>
    </source>
</reference>
<dbReference type="AlphaFoldDB" id="A0A067C679"/>
<keyword evidence="1" id="KW-0472">Membrane</keyword>
<sequence length="620" mass="69119">MLNQVRFLLWSLLTLNSLLDPLKTLYGYYSSADTSFNRFSPELTIANTFNNVSSRVCSPNGPFLDCYFELPVYGTGSLSGATCRSYYPIDKAPTQHIGNFFGNCTLPSGERIEIPDPARFASTQWSVQTSSLDRTCLEMLGEGDSFACDTITTANGRVINYRVSQTETTKWCKEFGGYYILNRTSGIQEVLVANTSGPFAFTSIPLAFATPAFSLHSLIGCSVTFRVGGTASQITTSAWYGDTVSPWVARTTRTANGNVVTKHGALVHVSTDHLTNGDQNLVRLLYKDIFRLCILGIVIFYRISSIYYPIWLAFRRQHQPFVSWIWQRHLGLVLHKRERHNLCVLFLLSLEAVTSVEDIVVHCQYTVYTNGSSYGSLLLIYMSIMRIVWPCALLLLAFAVSENIFLLGAPVVWVYIPMYVTNQGMSLFQGYRWTGVIVHHYTNSIYNVYTNQLNSLSLYWRLFGVFTLVSPLVIFTLSALWRCTMQTGSISAYLLSPVERRGAIRIDCSVKISPELETILRDSTFSVPPSIARQITRAKLPTTQRCEAGNLAADGLVCLVYGEVHVLGFIDWGLYFPIENMLGHVAVIHGSHAAFDPKVSVVSLVEITACPMVLGITDLG</sequence>
<keyword evidence="1" id="KW-0812">Transmembrane</keyword>
<gene>
    <name evidence="3" type="ORF">SPRG_10183</name>
</gene>
<keyword evidence="2" id="KW-0732">Signal</keyword>
<dbReference type="KEGG" id="spar:SPRG_10183"/>
<feature type="signal peptide" evidence="2">
    <location>
        <begin position="1"/>
        <end position="24"/>
    </location>
</feature>
<name>A0A067C679_SAPPC</name>
<evidence type="ECO:0000256" key="1">
    <source>
        <dbReference type="SAM" id="Phobius"/>
    </source>
</evidence>
<dbReference type="Proteomes" id="UP000030745">
    <property type="component" value="Unassembled WGS sequence"/>
</dbReference>
<organism evidence="3 4">
    <name type="scientific">Saprolegnia parasitica (strain CBS 223.65)</name>
    <dbReference type="NCBI Taxonomy" id="695850"/>
    <lineage>
        <taxon>Eukaryota</taxon>
        <taxon>Sar</taxon>
        <taxon>Stramenopiles</taxon>
        <taxon>Oomycota</taxon>
        <taxon>Saprolegniomycetes</taxon>
        <taxon>Saprolegniales</taxon>
        <taxon>Saprolegniaceae</taxon>
        <taxon>Saprolegnia</taxon>
    </lineage>
</organism>
<accession>A0A067C679</accession>
<proteinExistence type="predicted"/>
<feature type="transmembrane region" description="Helical" evidence="1">
    <location>
        <begin position="387"/>
        <end position="416"/>
    </location>
</feature>